<keyword evidence="3" id="KW-1185">Reference proteome</keyword>
<accession>A0A7R8YNZ9</accession>
<dbReference type="Proteomes" id="UP000594454">
    <property type="component" value="Chromosome 1"/>
</dbReference>
<gene>
    <name evidence="2" type="ORF">HERILL_LOCUS3278</name>
</gene>
<sequence>MSATSTRSILTDGPEPYMHVGSAYTPEDGDQARSRKSTQRAAVRPKHLTSNNNKQGSAGITILKTIKSVQRLNPDDSTR</sequence>
<evidence type="ECO:0000313" key="3">
    <source>
        <dbReference type="Proteomes" id="UP000594454"/>
    </source>
</evidence>
<dbReference type="InParanoid" id="A0A7R8YNZ9"/>
<feature type="compositionally biased region" description="Basic residues" evidence="1">
    <location>
        <begin position="34"/>
        <end position="47"/>
    </location>
</feature>
<dbReference type="AlphaFoldDB" id="A0A7R8YNZ9"/>
<name>A0A7R8YNZ9_HERIL</name>
<feature type="region of interest" description="Disordered" evidence="1">
    <location>
        <begin position="1"/>
        <end position="59"/>
    </location>
</feature>
<dbReference type="EMBL" id="LR899009">
    <property type="protein sequence ID" value="CAD7080103.1"/>
    <property type="molecule type" value="Genomic_DNA"/>
</dbReference>
<reference evidence="2 3" key="1">
    <citation type="submission" date="2020-11" db="EMBL/GenBank/DDBJ databases">
        <authorList>
            <person name="Wallbank WR R."/>
            <person name="Pardo Diaz C."/>
            <person name="Kozak K."/>
            <person name="Martin S."/>
            <person name="Jiggins C."/>
            <person name="Moest M."/>
            <person name="Warren A I."/>
            <person name="Generalovic N T."/>
            <person name="Byers J.R.P. K."/>
            <person name="Montejo-Kovacevich G."/>
            <person name="Yen C E."/>
        </authorList>
    </citation>
    <scope>NUCLEOTIDE SEQUENCE [LARGE SCALE GENOMIC DNA]</scope>
</reference>
<evidence type="ECO:0000313" key="2">
    <source>
        <dbReference type="EMBL" id="CAD7080103.1"/>
    </source>
</evidence>
<feature type="compositionally biased region" description="Polar residues" evidence="1">
    <location>
        <begin position="48"/>
        <end position="58"/>
    </location>
</feature>
<organism evidence="2 3">
    <name type="scientific">Hermetia illucens</name>
    <name type="common">Black soldier fly</name>
    <dbReference type="NCBI Taxonomy" id="343691"/>
    <lineage>
        <taxon>Eukaryota</taxon>
        <taxon>Metazoa</taxon>
        <taxon>Ecdysozoa</taxon>
        <taxon>Arthropoda</taxon>
        <taxon>Hexapoda</taxon>
        <taxon>Insecta</taxon>
        <taxon>Pterygota</taxon>
        <taxon>Neoptera</taxon>
        <taxon>Endopterygota</taxon>
        <taxon>Diptera</taxon>
        <taxon>Brachycera</taxon>
        <taxon>Stratiomyomorpha</taxon>
        <taxon>Stratiomyidae</taxon>
        <taxon>Hermetiinae</taxon>
        <taxon>Hermetia</taxon>
    </lineage>
</organism>
<proteinExistence type="predicted"/>
<protein>
    <submittedName>
        <fullName evidence="2">Uncharacterized protein</fullName>
    </submittedName>
</protein>
<evidence type="ECO:0000256" key="1">
    <source>
        <dbReference type="SAM" id="MobiDB-lite"/>
    </source>
</evidence>